<proteinExistence type="predicted"/>
<name>A0A345L519_9CAUD</name>
<dbReference type="Proteomes" id="UP000259879">
    <property type="component" value="Segment"/>
</dbReference>
<gene>
    <name evidence="1" type="primary">91</name>
    <name evidence="1" type="ORF">SEA_NATB6_91</name>
</gene>
<evidence type="ECO:0000313" key="1">
    <source>
        <dbReference type="EMBL" id="AXH50371.1"/>
    </source>
</evidence>
<evidence type="ECO:0000313" key="2">
    <source>
        <dbReference type="Proteomes" id="UP000259879"/>
    </source>
</evidence>
<protein>
    <submittedName>
        <fullName evidence="1">Uncharacterized protein</fullName>
    </submittedName>
</protein>
<accession>A0A345L519</accession>
<organism evidence="1 2">
    <name type="scientific">Gordonia phage NatB6</name>
    <dbReference type="NCBI Taxonomy" id="2250322"/>
    <lineage>
        <taxon>Viruses</taxon>
        <taxon>Duplodnaviria</taxon>
        <taxon>Heunggongvirae</taxon>
        <taxon>Uroviricota</taxon>
        <taxon>Caudoviricetes</taxon>
        <taxon>Zierdtviridae</taxon>
        <taxon>Emilbogenvirinae</taxon>
        <taxon>Foxborovirus</taxon>
        <taxon>Foxborovirus NatB6</taxon>
    </lineage>
</organism>
<dbReference type="RefSeq" id="YP_010097052.1">
    <property type="nucleotide sequence ID" value="NC_055755.1"/>
</dbReference>
<keyword evidence="2" id="KW-1185">Reference proteome</keyword>
<sequence>MAHNTLTAQMFDALASADIDGVDISQDHAGRWLDLELTTGEGGDLLIDRDRRYPDGLGWRTRCDRVGTRHHRTMGDVVDYVTWWADRYGYTTPDVAPVTLTLFDGGASVAV</sequence>
<reference evidence="1 2" key="1">
    <citation type="submission" date="2018-06" db="EMBL/GenBank/DDBJ databases">
        <authorList>
            <person name="Burkert N.A."/>
            <person name="Costello E."/>
            <person name="Grana D.J."/>
            <person name="Pejavara N.C."/>
            <person name="Picknally G.M."/>
            <person name="Christen E.M."/>
            <person name="Williams K.C."/>
            <person name="Merlino C.O."/>
            <person name="McCann M.P."/>
            <person name="Lee-Soety J.Y."/>
            <person name="Washington J.M."/>
            <person name="Garlena R.A."/>
            <person name="Russell D.A."/>
            <person name="Pope W.H."/>
            <person name="Jacobs-Sera D."/>
            <person name="Hendrix R.W."/>
            <person name="Hatfull G.F."/>
        </authorList>
    </citation>
    <scope>NUCLEOTIDE SEQUENCE [LARGE SCALE GENOMIC DNA]</scope>
</reference>
<dbReference type="GeneID" id="65114713"/>
<dbReference type="KEGG" id="vg:65114713"/>
<dbReference type="EMBL" id="MH536824">
    <property type="protein sequence ID" value="AXH50371.1"/>
    <property type="molecule type" value="Genomic_DNA"/>
</dbReference>